<reference evidence="8 9" key="1">
    <citation type="submission" date="2018-01" db="EMBL/GenBank/DDBJ databases">
        <title>The draft genome sequence of Cohaesibacter sp. H1304.</title>
        <authorList>
            <person name="Wang N.-N."/>
            <person name="Du Z.-J."/>
        </authorList>
    </citation>
    <scope>NUCLEOTIDE SEQUENCE [LARGE SCALE GENOMIC DNA]</scope>
    <source>
        <strain evidence="8 9">H1304</strain>
    </source>
</reference>
<keyword evidence="4" id="KW-0067">ATP-binding</keyword>
<dbReference type="PROSITE" id="PS50893">
    <property type="entry name" value="ABC_TRANSPORTER_2"/>
    <property type="match status" value="1"/>
</dbReference>
<organism evidence="8 9">
    <name type="scientific">Cohaesibacter celericrescens</name>
    <dbReference type="NCBI Taxonomy" id="2067669"/>
    <lineage>
        <taxon>Bacteria</taxon>
        <taxon>Pseudomonadati</taxon>
        <taxon>Pseudomonadota</taxon>
        <taxon>Alphaproteobacteria</taxon>
        <taxon>Hyphomicrobiales</taxon>
        <taxon>Cohaesibacteraceae</taxon>
    </lineage>
</organism>
<keyword evidence="5" id="KW-1278">Translocase</keyword>
<dbReference type="EMBL" id="PKUQ01000024">
    <property type="protein sequence ID" value="PLW76608.1"/>
    <property type="molecule type" value="Genomic_DNA"/>
</dbReference>
<evidence type="ECO:0000256" key="5">
    <source>
        <dbReference type="ARBA" id="ARBA00022967"/>
    </source>
</evidence>
<dbReference type="PANTHER" id="PTHR42794:SF1">
    <property type="entry name" value="HEMIN IMPORT ATP-BINDING PROTEIN HMUV"/>
    <property type="match status" value="1"/>
</dbReference>
<comment type="caution">
    <text evidence="8">The sequence shown here is derived from an EMBL/GenBank/DDBJ whole genome shotgun (WGS) entry which is preliminary data.</text>
</comment>
<proteinExistence type="inferred from homology"/>
<dbReference type="InterPro" id="IPR003439">
    <property type="entry name" value="ABC_transporter-like_ATP-bd"/>
</dbReference>
<evidence type="ECO:0000256" key="4">
    <source>
        <dbReference type="ARBA" id="ARBA00022840"/>
    </source>
</evidence>
<dbReference type="SUPFAM" id="SSF52540">
    <property type="entry name" value="P-loop containing nucleoside triphosphate hydrolases"/>
    <property type="match status" value="1"/>
</dbReference>
<keyword evidence="9" id="KW-1185">Reference proteome</keyword>
<comment type="function">
    <text evidence="6">Part of the ABC transporter complex HmuTUV involved in hemin import. Responsible for energy coupling to the transport system.</text>
</comment>
<dbReference type="RefSeq" id="WP_101534419.1">
    <property type="nucleotide sequence ID" value="NZ_PKUQ01000024.1"/>
</dbReference>
<dbReference type="CDD" id="cd03214">
    <property type="entry name" value="ABC_Iron-Siderophores_B12_Hemin"/>
    <property type="match status" value="1"/>
</dbReference>
<gene>
    <name evidence="8" type="ORF">C0081_13730</name>
</gene>
<dbReference type="PROSITE" id="PS00211">
    <property type="entry name" value="ABC_TRANSPORTER_1"/>
    <property type="match status" value="1"/>
</dbReference>
<evidence type="ECO:0000256" key="1">
    <source>
        <dbReference type="ARBA" id="ARBA00005417"/>
    </source>
</evidence>
<dbReference type="InterPro" id="IPR017871">
    <property type="entry name" value="ABC_transporter-like_CS"/>
</dbReference>
<dbReference type="InterPro" id="IPR027417">
    <property type="entry name" value="P-loop_NTPase"/>
</dbReference>
<keyword evidence="3" id="KW-0547">Nucleotide-binding</keyword>
<sequence length="263" mass="28840">MISARNLHFSQEGIVILDDVDLDVPDGEMVGLVGPNGSGKTTLLRLLYGACTPDEGTILLDGKGITEFRQGQLARRIAVVPQERPTTYSQTLADMVMLGRMPHQGVVSSHKKTDYQAVIDALDEVGLLDLAERNINSLSGGEMQRALIARALCQKTDHLLLDEPTNHLDLRYQLDVLDMIRQLAGTKVVVLHDLNLAARFCDRIAVMANGRIVASGQPDHVLHGDLIQSVYQVSMVRLRAPGGQVHLSFDRLSQTSTIMELQS</sequence>
<dbReference type="Proteomes" id="UP000234881">
    <property type="component" value="Unassembled WGS sequence"/>
</dbReference>
<evidence type="ECO:0000313" key="8">
    <source>
        <dbReference type="EMBL" id="PLW76608.1"/>
    </source>
</evidence>
<dbReference type="Pfam" id="PF00005">
    <property type="entry name" value="ABC_tran"/>
    <property type="match status" value="1"/>
</dbReference>
<feature type="domain" description="ABC transporter" evidence="7">
    <location>
        <begin position="2"/>
        <end position="234"/>
    </location>
</feature>
<evidence type="ECO:0000259" key="7">
    <source>
        <dbReference type="PROSITE" id="PS50893"/>
    </source>
</evidence>
<dbReference type="AlphaFoldDB" id="A0A2N5XQA9"/>
<evidence type="ECO:0000313" key="9">
    <source>
        <dbReference type="Proteomes" id="UP000234881"/>
    </source>
</evidence>
<dbReference type="FunFam" id="3.40.50.300:FF:000134">
    <property type="entry name" value="Iron-enterobactin ABC transporter ATP-binding protein"/>
    <property type="match status" value="1"/>
</dbReference>
<dbReference type="PANTHER" id="PTHR42794">
    <property type="entry name" value="HEMIN IMPORT ATP-BINDING PROTEIN HMUV"/>
    <property type="match status" value="1"/>
</dbReference>
<dbReference type="InterPro" id="IPR003593">
    <property type="entry name" value="AAA+_ATPase"/>
</dbReference>
<dbReference type="GO" id="GO:0005524">
    <property type="term" value="F:ATP binding"/>
    <property type="evidence" value="ECO:0007669"/>
    <property type="project" value="UniProtKB-KW"/>
</dbReference>
<dbReference type="SMART" id="SM00382">
    <property type="entry name" value="AAA"/>
    <property type="match status" value="1"/>
</dbReference>
<evidence type="ECO:0000256" key="3">
    <source>
        <dbReference type="ARBA" id="ARBA00022741"/>
    </source>
</evidence>
<evidence type="ECO:0000256" key="6">
    <source>
        <dbReference type="ARBA" id="ARBA00037066"/>
    </source>
</evidence>
<dbReference type="Gene3D" id="3.40.50.300">
    <property type="entry name" value="P-loop containing nucleotide triphosphate hydrolases"/>
    <property type="match status" value="1"/>
</dbReference>
<dbReference type="OrthoDB" id="9805601at2"/>
<comment type="similarity">
    <text evidence="1">Belongs to the ABC transporter superfamily.</text>
</comment>
<keyword evidence="2" id="KW-0813">Transport</keyword>
<evidence type="ECO:0000256" key="2">
    <source>
        <dbReference type="ARBA" id="ARBA00022448"/>
    </source>
</evidence>
<name>A0A2N5XQA9_9HYPH</name>
<protein>
    <submittedName>
        <fullName evidence="8">Histidinol phosphatase</fullName>
    </submittedName>
</protein>
<accession>A0A2N5XQA9</accession>
<dbReference type="GO" id="GO:0016887">
    <property type="term" value="F:ATP hydrolysis activity"/>
    <property type="evidence" value="ECO:0007669"/>
    <property type="project" value="InterPro"/>
</dbReference>